<keyword evidence="6" id="KW-1185">Reference proteome</keyword>
<dbReference type="GO" id="GO:0005654">
    <property type="term" value="C:nucleoplasm"/>
    <property type="evidence" value="ECO:0007669"/>
    <property type="project" value="TreeGrafter"/>
</dbReference>
<dbReference type="Proteomes" id="UP000198287">
    <property type="component" value="Unassembled WGS sequence"/>
</dbReference>
<dbReference type="STRING" id="158441.A0A226E5F4"/>
<dbReference type="OrthoDB" id="6591885at2759"/>
<dbReference type="GO" id="GO:2000045">
    <property type="term" value="P:regulation of G1/S transition of mitotic cell cycle"/>
    <property type="evidence" value="ECO:0007669"/>
    <property type="project" value="TreeGrafter"/>
</dbReference>
<reference evidence="5 6" key="1">
    <citation type="submission" date="2015-12" db="EMBL/GenBank/DDBJ databases">
        <title>The genome of Folsomia candida.</title>
        <authorList>
            <person name="Faddeeva A."/>
            <person name="Derks M.F."/>
            <person name="Anvar Y."/>
            <person name="Smit S."/>
            <person name="Van Straalen N."/>
            <person name="Roelofs D."/>
        </authorList>
    </citation>
    <scope>NUCLEOTIDE SEQUENCE [LARGE SCALE GENOMIC DNA]</scope>
    <source>
        <strain evidence="5 6">VU population</strain>
        <tissue evidence="5">Whole body</tissue>
    </source>
</reference>
<accession>A0A226E5F4</accession>
<protein>
    <submittedName>
        <fullName evidence="5">Proteasome activator complex subunit 3</fullName>
    </submittedName>
</protein>
<dbReference type="Gene3D" id="1.20.120.180">
    <property type="entry name" value="Proteasome activator pa28, C-terminal domain"/>
    <property type="match status" value="1"/>
</dbReference>
<dbReference type="InterPro" id="IPR003185">
    <property type="entry name" value="Proteasome_activ_PA28_N"/>
</dbReference>
<feature type="domain" description="Proteasome activator PA28 N-terminal" evidence="3">
    <location>
        <begin position="14"/>
        <end position="67"/>
    </location>
</feature>
<sequence>MSRNSGSVQNQDFEDYVSSVKQKSEELIKNVFPKRIVELNEILDSPLFNLDVQKQGLSIPLNIPVPDAQAISKALNHTIQNNHNDEEESPAGKKRKLNNVKNGPIVEDQSIIATGTKVLALPEGQVTVNKTISKMFDVVKPQIRQLVEYSNLLAKYPIIEDYRRVIAEIDEKEFISLRLIISEIRNHYASLFDLISKNWEKIIKPRTSNSENLY</sequence>
<evidence type="ECO:0000256" key="1">
    <source>
        <dbReference type="ARBA" id="ARBA00005883"/>
    </source>
</evidence>
<dbReference type="OMA" id="KHEINIP"/>
<dbReference type="SUPFAM" id="SSF47216">
    <property type="entry name" value="Proteasome activator"/>
    <property type="match status" value="1"/>
</dbReference>
<evidence type="ECO:0000256" key="2">
    <source>
        <dbReference type="ARBA" id="ARBA00022942"/>
    </source>
</evidence>
<comment type="similarity">
    <text evidence="1">Belongs to the PA28 family.</text>
</comment>
<evidence type="ECO:0000259" key="3">
    <source>
        <dbReference type="Pfam" id="PF02251"/>
    </source>
</evidence>
<evidence type="ECO:0000259" key="4">
    <source>
        <dbReference type="Pfam" id="PF02252"/>
    </source>
</evidence>
<dbReference type="InterPro" id="IPR003186">
    <property type="entry name" value="PA28_C"/>
</dbReference>
<keyword evidence="2 5" id="KW-0647">Proteasome</keyword>
<dbReference type="PANTHER" id="PTHR10660">
    <property type="entry name" value="PROTEASOME REGULATOR PA28"/>
    <property type="match status" value="1"/>
</dbReference>
<dbReference type="Pfam" id="PF02252">
    <property type="entry name" value="PA28_C"/>
    <property type="match status" value="1"/>
</dbReference>
<dbReference type="EMBL" id="LNIX01000007">
    <property type="protein sequence ID" value="OXA52101.1"/>
    <property type="molecule type" value="Genomic_DNA"/>
</dbReference>
<evidence type="ECO:0000313" key="6">
    <source>
        <dbReference type="Proteomes" id="UP000198287"/>
    </source>
</evidence>
<dbReference type="AlphaFoldDB" id="A0A226E5F4"/>
<feature type="domain" description="Proteasome activator PA28 C-terminal" evidence="4">
    <location>
        <begin position="153"/>
        <end position="211"/>
    </location>
</feature>
<dbReference type="Gene3D" id="1.20.5.120">
    <property type="entry name" value="Proteasome activator pa28, N-terminal domain"/>
    <property type="match status" value="1"/>
</dbReference>
<gene>
    <name evidence="5" type="ORF">Fcan01_13436</name>
</gene>
<comment type="caution">
    <text evidence="5">The sequence shown here is derived from an EMBL/GenBank/DDBJ whole genome shotgun (WGS) entry which is preliminary data.</text>
</comment>
<dbReference type="PANTHER" id="PTHR10660:SF2">
    <property type="entry name" value="LD45860P"/>
    <property type="match status" value="1"/>
</dbReference>
<proteinExistence type="inferred from homology"/>
<dbReference type="GO" id="GO:0061136">
    <property type="term" value="P:regulation of proteasomal protein catabolic process"/>
    <property type="evidence" value="ECO:0007669"/>
    <property type="project" value="TreeGrafter"/>
</dbReference>
<dbReference type="GO" id="GO:0061133">
    <property type="term" value="F:endopeptidase activator activity"/>
    <property type="evidence" value="ECO:0007669"/>
    <property type="project" value="TreeGrafter"/>
</dbReference>
<dbReference type="GO" id="GO:0005737">
    <property type="term" value="C:cytoplasm"/>
    <property type="evidence" value="ECO:0007669"/>
    <property type="project" value="TreeGrafter"/>
</dbReference>
<dbReference type="InterPro" id="IPR009077">
    <property type="entry name" value="Proteasome_activ_PA28"/>
</dbReference>
<dbReference type="InterPro" id="IPR036252">
    <property type="entry name" value="Proteasome_activ_sf"/>
</dbReference>
<dbReference type="InterPro" id="IPR036996">
    <property type="entry name" value="PA28_N_sf"/>
</dbReference>
<organism evidence="5 6">
    <name type="scientific">Folsomia candida</name>
    <name type="common">Springtail</name>
    <dbReference type="NCBI Taxonomy" id="158441"/>
    <lineage>
        <taxon>Eukaryota</taxon>
        <taxon>Metazoa</taxon>
        <taxon>Ecdysozoa</taxon>
        <taxon>Arthropoda</taxon>
        <taxon>Hexapoda</taxon>
        <taxon>Collembola</taxon>
        <taxon>Entomobryomorpha</taxon>
        <taxon>Isotomoidea</taxon>
        <taxon>Isotomidae</taxon>
        <taxon>Proisotominae</taxon>
        <taxon>Folsomia</taxon>
    </lineage>
</organism>
<name>A0A226E5F4_FOLCA</name>
<dbReference type="InterPro" id="IPR036997">
    <property type="entry name" value="PA28_C_sf"/>
</dbReference>
<dbReference type="Pfam" id="PF02251">
    <property type="entry name" value="PA28_N"/>
    <property type="match status" value="1"/>
</dbReference>
<dbReference type="GO" id="GO:0008537">
    <property type="term" value="C:proteasome activator complex"/>
    <property type="evidence" value="ECO:0007669"/>
    <property type="project" value="InterPro"/>
</dbReference>
<evidence type="ECO:0000313" key="5">
    <source>
        <dbReference type="EMBL" id="OXA52101.1"/>
    </source>
</evidence>